<dbReference type="Pfam" id="PF11927">
    <property type="entry name" value="HODM_asu-like"/>
    <property type="match status" value="1"/>
</dbReference>
<keyword evidence="1" id="KW-0812">Transmembrane</keyword>
<name>A0A6A5WZD0_9PLEO</name>
<protein>
    <recommendedName>
        <fullName evidence="4">HRQ family protein 2</fullName>
    </recommendedName>
</protein>
<dbReference type="InterPro" id="IPR021848">
    <property type="entry name" value="HODM_asu-like"/>
</dbReference>
<dbReference type="EMBL" id="ML977558">
    <property type="protein sequence ID" value="KAF2006887.1"/>
    <property type="molecule type" value="Genomic_DNA"/>
</dbReference>
<sequence>MIQLDLIRLSHSWVLVLIGVVWVVYRRIRQGKSVKLDGPSENAKPQSPTNAYYDIEPLKDFNLETTEPIKIRPFKPKYHLTMAIENTTLSDLVAMDKTYTSRMQLRKHLLTNHFSSVLATNPKATASIYEFYSWITKTYLPSRFPTIYTLTPNPPGLKNHTTGEILPLHPPSPTSALQILGQNIDTDFLFLLPSSSPQDSSKYRLEAFITCFPSGFNTPKKLNMLLSEIHGPVPGYAAKLEKSMDRFFASLPVGKIVKRLNWSVTTTRELFCLAGTHLTEDEMAGSTDMGLDGGEADRTLEWQREEVDPEDCVLRCERQTLHRLPESGALVFGFKTYQYEMRDVKAEGSGEALADAIEGLGRGSVPGMRVYKREVVWGEKVKRFLRGEV</sequence>
<dbReference type="AlphaFoldDB" id="A0A6A5WZD0"/>
<evidence type="ECO:0008006" key="4">
    <source>
        <dbReference type="Google" id="ProtNLM"/>
    </source>
</evidence>
<evidence type="ECO:0000313" key="2">
    <source>
        <dbReference type="EMBL" id="KAF2006887.1"/>
    </source>
</evidence>
<keyword evidence="1" id="KW-1133">Transmembrane helix</keyword>
<evidence type="ECO:0000256" key="1">
    <source>
        <dbReference type="SAM" id="Phobius"/>
    </source>
</evidence>
<evidence type="ECO:0000313" key="3">
    <source>
        <dbReference type="Proteomes" id="UP000799779"/>
    </source>
</evidence>
<proteinExistence type="predicted"/>
<dbReference type="Proteomes" id="UP000799779">
    <property type="component" value="Unassembled WGS sequence"/>
</dbReference>
<organism evidence="2 3">
    <name type="scientific">Amniculicola lignicola CBS 123094</name>
    <dbReference type="NCBI Taxonomy" id="1392246"/>
    <lineage>
        <taxon>Eukaryota</taxon>
        <taxon>Fungi</taxon>
        <taxon>Dikarya</taxon>
        <taxon>Ascomycota</taxon>
        <taxon>Pezizomycotina</taxon>
        <taxon>Dothideomycetes</taxon>
        <taxon>Pleosporomycetidae</taxon>
        <taxon>Pleosporales</taxon>
        <taxon>Amniculicolaceae</taxon>
        <taxon>Amniculicola</taxon>
    </lineage>
</organism>
<reference evidence="2" key="1">
    <citation type="journal article" date="2020" name="Stud. Mycol.">
        <title>101 Dothideomycetes genomes: a test case for predicting lifestyles and emergence of pathogens.</title>
        <authorList>
            <person name="Haridas S."/>
            <person name="Albert R."/>
            <person name="Binder M."/>
            <person name="Bloem J."/>
            <person name="Labutti K."/>
            <person name="Salamov A."/>
            <person name="Andreopoulos B."/>
            <person name="Baker S."/>
            <person name="Barry K."/>
            <person name="Bills G."/>
            <person name="Bluhm B."/>
            <person name="Cannon C."/>
            <person name="Castanera R."/>
            <person name="Culley D."/>
            <person name="Daum C."/>
            <person name="Ezra D."/>
            <person name="Gonzalez J."/>
            <person name="Henrissat B."/>
            <person name="Kuo A."/>
            <person name="Liang C."/>
            <person name="Lipzen A."/>
            <person name="Lutzoni F."/>
            <person name="Magnuson J."/>
            <person name="Mondo S."/>
            <person name="Nolan M."/>
            <person name="Ohm R."/>
            <person name="Pangilinan J."/>
            <person name="Park H.-J."/>
            <person name="Ramirez L."/>
            <person name="Alfaro M."/>
            <person name="Sun H."/>
            <person name="Tritt A."/>
            <person name="Yoshinaga Y."/>
            <person name="Zwiers L.-H."/>
            <person name="Turgeon B."/>
            <person name="Goodwin S."/>
            <person name="Spatafora J."/>
            <person name="Crous P."/>
            <person name="Grigoriev I."/>
        </authorList>
    </citation>
    <scope>NUCLEOTIDE SEQUENCE</scope>
    <source>
        <strain evidence="2">CBS 123094</strain>
    </source>
</reference>
<keyword evidence="3" id="KW-1185">Reference proteome</keyword>
<gene>
    <name evidence="2" type="ORF">P154DRAFT_454671</name>
</gene>
<feature type="transmembrane region" description="Helical" evidence="1">
    <location>
        <begin position="6"/>
        <end position="25"/>
    </location>
</feature>
<accession>A0A6A5WZD0</accession>
<dbReference type="OrthoDB" id="5043642at2759"/>
<keyword evidence="1" id="KW-0472">Membrane</keyword>